<dbReference type="Gene3D" id="3.40.630.190">
    <property type="entry name" value="LCP protein"/>
    <property type="match status" value="1"/>
</dbReference>
<dbReference type="Pfam" id="PF13399">
    <property type="entry name" value="LytR_C"/>
    <property type="match status" value="2"/>
</dbReference>
<dbReference type="EMBL" id="BARU01007175">
    <property type="protein sequence ID" value="GAH42299.1"/>
    <property type="molecule type" value="Genomic_DNA"/>
</dbReference>
<comment type="caution">
    <text evidence="2">The sequence shown here is derived from an EMBL/GenBank/DDBJ whole genome shotgun (WGS) entry which is preliminary data.</text>
</comment>
<feature type="domain" description="LytR/CpsA/Psr regulator C-terminal" evidence="1">
    <location>
        <begin position="143"/>
        <end position="239"/>
    </location>
</feature>
<proteinExistence type="predicted"/>
<dbReference type="InterPro" id="IPR027381">
    <property type="entry name" value="LytR/CpsA/Psr_C"/>
</dbReference>
<dbReference type="AlphaFoldDB" id="X1GKZ3"/>
<evidence type="ECO:0000259" key="1">
    <source>
        <dbReference type="Pfam" id="PF13399"/>
    </source>
</evidence>
<organism evidence="2">
    <name type="scientific">marine sediment metagenome</name>
    <dbReference type="NCBI Taxonomy" id="412755"/>
    <lineage>
        <taxon>unclassified sequences</taxon>
        <taxon>metagenomes</taxon>
        <taxon>ecological metagenomes</taxon>
    </lineage>
</organism>
<protein>
    <recommendedName>
        <fullName evidence="1">LytR/CpsA/Psr regulator C-terminal domain-containing protein</fullName>
    </recommendedName>
</protein>
<gene>
    <name evidence="2" type="ORF">S03H2_14147</name>
</gene>
<evidence type="ECO:0000313" key="2">
    <source>
        <dbReference type="EMBL" id="GAH42299.1"/>
    </source>
</evidence>
<dbReference type="InterPro" id="IPR050922">
    <property type="entry name" value="LytR/CpsA/Psr_CW_biosynth"/>
</dbReference>
<dbReference type="Gene3D" id="3.30.70.2390">
    <property type="match status" value="2"/>
</dbReference>
<dbReference type="PANTHER" id="PTHR33392">
    <property type="entry name" value="POLYISOPRENYL-TEICHOIC ACID--PEPTIDOGLYCAN TEICHOIC ACID TRANSFERASE TAGU"/>
    <property type="match status" value="1"/>
</dbReference>
<dbReference type="PANTHER" id="PTHR33392:SF6">
    <property type="entry name" value="POLYISOPRENYL-TEICHOIC ACID--PEPTIDOGLYCAN TEICHOIC ACID TRANSFERASE TAGU"/>
    <property type="match status" value="1"/>
</dbReference>
<name>X1GKZ3_9ZZZZ</name>
<sequence length="354" mass="38751">DGTTFILERGENLIDGTEAVNFLKYFSGMEIEVPIENVTKQKLLLDAIISKIAGENDEKLSANLNLIKDFIDTDLSMEERLKIFSTFSIIEAGKNKIYALDVSSTELEEEGVVYLMPDVSKLAEIFKKEGTAPEEVAAVEETVNLTILNGAGTPGLAAGVSELLKSEVFESGKSKYNILKKGDANNFNYDTTEILVYSGKSYVIEAANDIKNILEVGNIIPREDESANSDIIIVLGADYEARAAETAVSEEVEEIIKINILNGEGTAKLALTVKGIIESHFNEDGKILEVVETKNADNWNYTQTEIIIFTSGEGVNTLARQLQERLGVGVIKYSDNNVDNVDISIILGSDYTNK</sequence>
<accession>X1GKZ3</accession>
<feature type="domain" description="LytR/CpsA/Psr regulator C-terminal" evidence="1">
    <location>
        <begin position="256"/>
        <end position="351"/>
    </location>
</feature>
<feature type="non-terminal residue" evidence="2">
    <location>
        <position position="1"/>
    </location>
</feature>
<reference evidence="2" key="1">
    <citation type="journal article" date="2014" name="Front. Microbiol.">
        <title>High frequency of phylogenetically diverse reductive dehalogenase-homologous genes in deep subseafloor sedimentary metagenomes.</title>
        <authorList>
            <person name="Kawai M."/>
            <person name="Futagami T."/>
            <person name="Toyoda A."/>
            <person name="Takaki Y."/>
            <person name="Nishi S."/>
            <person name="Hori S."/>
            <person name="Arai W."/>
            <person name="Tsubouchi T."/>
            <person name="Morono Y."/>
            <person name="Uchiyama I."/>
            <person name="Ito T."/>
            <person name="Fujiyama A."/>
            <person name="Inagaki F."/>
            <person name="Takami H."/>
        </authorList>
    </citation>
    <scope>NUCLEOTIDE SEQUENCE</scope>
    <source>
        <strain evidence="2">Expedition CK06-06</strain>
    </source>
</reference>